<dbReference type="GeneID" id="115812162"/>
<feature type="compositionally biased region" description="Basic residues" evidence="2">
    <location>
        <begin position="519"/>
        <end position="535"/>
    </location>
</feature>
<dbReference type="InterPro" id="IPR058599">
    <property type="entry name" value="PHAT_Smg/ZCCHC2-like"/>
</dbReference>
<dbReference type="PANTHER" id="PTHR46939">
    <property type="entry name" value="ZINC FINGER CCHC DOMAIN-CONTAINING PROTEIN 2"/>
    <property type="match status" value="1"/>
</dbReference>
<dbReference type="Pfam" id="PF26034">
    <property type="entry name" value="PHAT_SMAUG"/>
    <property type="match status" value="1"/>
</dbReference>
<feature type="compositionally biased region" description="Acidic residues" evidence="2">
    <location>
        <begin position="13"/>
        <end position="25"/>
    </location>
</feature>
<keyword evidence="4" id="KW-1185">Reference proteome</keyword>
<feature type="region of interest" description="Disordered" evidence="2">
    <location>
        <begin position="455"/>
        <end position="615"/>
    </location>
</feature>
<dbReference type="AlphaFoldDB" id="A0A6J2VFB8"/>
<feature type="compositionally biased region" description="Low complexity" evidence="2">
    <location>
        <begin position="570"/>
        <end position="580"/>
    </location>
</feature>
<feature type="region of interest" description="Disordered" evidence="2">
    <location>
        <begin position="738"/>
        <end position="786"/>
    </location>
</feature>
<dbReference type="PROSITE" id="PS50158">
    <property type="entry name" value="ZF_CCHC"/>
    <property type="match status" value="1"/>
</dbReference>
<keyword evidence="1" id="KW-0862">Zinc</keyword>
<keyword evidence="1" id="KW-0863">Zinc-finger</keyword>
<dbReference type="InterPro" id="IPR036875">
    <property type="entry name" value="Znf_CCHC_sf"/>
</dbReference>
<dbReference type="CTD" id="54877"/>
<feature type="region of interest" description="Disordered" evidence="2">
    <location>
        <begin position="180"/>
        <end position="200"/>
    </location>
</feature>
<reference evidence="5" key="1">
    <citation type="submission" date="2025-08" db="UniProtKB">
        <authorList>
            <consortium name="RefSeq"/>
        </authorList>
    </citation>
    <scope>IDENTIFICATION</scope>
</reference>
<feature type="region of interest" description="Disordered" evidence="2">
    <location>
        <begin position="1"/>
        <end position="27"/>
    </location>
</feature>
<keyword evidence="1" id="KW-0479">Metal-binding</keyword>
<feature type="compositionally biased region" description="Basic and acidic residues" evidence="2">
    <location>
        <begin position="464"/>
        <end position="474"/>
    </location>
</feature>
<dbReference type="GO" id="GO:0008270">
    <property type="term" value="F:zinc ion binding"/>
    <property type="evidence" value="ECO:0007669"/>
    <property type="project" value="UniProtKB-KW"/>
</dbReference>
<dbReference type="SMART" id="SM00343">
    <property type="entry name" value="ZnF_C2HC"/>
    <property type="match status" value="1"/>
</dbReference>
<feature type="compositionally biased region" description="Pro residues" evidence="2">
    <location>
        <begin position="814"/>
        <end position="823"/>
    </location>
</feature>
<dbReference type="Gene3D" id="4.10.60.10">
    <property type="entry name" value="Zinc finger, CCHC-type"/>
    <property type="match status" value="1"/>
</dbReference>
<evidence type="ECO:0000256" key="1">
    <source>
        <dbReference type="PROSITE-ProRule" id="PRU00047"/>
    </source>
</evidence>
<dbReference type="PANTHER" id="PTHR46939:SF1">
    <property type="entry name" value="ZINC FINGER CCHC DOMAIN-CONTAINING PROTEIN 2"/>
    <property type="match status" value="1"/>
</dbReference>
<organism evidence="4 5">
    <name type="scientific">Chanos chanos</name>
    <name type="common">Milkfish</name>
    <name type="synonym">Mugil chanos</name>
    <dbReference type="NCBI Taxonomy" id="29144"/>
    <lineage>
        <taxon>Eukaryota</taxon>
        <taxon>Metazoa</taxon>
        <taxon>Chordata</taxon>
        <taxon>Craniata</taxon>
        <taxon>Vertebrata</taxon>
        <taxon>Euteleostomi</taxon>
        <taxon>Actinopterygii</taxon>
        <taxon>Neopterygii</taxon>
        <taxon>Teleostei</taxon>
        <taxon>Ostariophysi</taxon>
        <taxon>Gonorynchiformes</taxon>
        <taxon>Chanidae</taxon>
        <taxon>Chanos</taxon>
    </lineage>
</organism>
<evidence type="ECO:0000313" key="4">
    <source>
        <dbReference type="Proteomes" id="UP000504632"/>
    </source>
</evidence>
<name>A0A6J2VFB8_CHACN</name>
<evidence type="ECO:0000313" key="5">
    <source>
        <dbReference type="RefSeq" id="XP_030630508.1"/>
    </source>
</evidence>
<dbReference type="InterPro" id="IPR042793">
    <property type="entry name" value="ZCCHC2"/>
</dbReference>
<dbReference type="InterPro" id="IPR001878">
    <property type="entry name" value="Znf_CCHC"/>
</dbReference>
<dbReference type="Pfam" id="PF25479">
    <property type="entry name" value="Vts1"/>
    <property type="match status" value="1"/>
</dbReference>
<feature type="domain" description="CCHC-type" evidence="3">
    <location>
        <begin position="1001"/>
        <end position="1016"/>
    </location>
</feature>
<gene>
    <name evidence="5" type="primary">zcchc2</name>
</gene>
<dbReference type="Proteomes" id="UP000504632">
    <property type="component" value="Chromosome 5"/>
</dbReference>
<proteinExistence type="predicted"/>
<dbReference type="OrthoDB" id="6361509at2759"/>
<sequence>MLKMKLPVRTAEEGDDTVEGEEENNDCNFHPFSSPLNTVSYNGSDESTRRHKHSVSPLRLNKEAVFEWFGLHLSPAKRIEFMCGLLHMCQPLELRFLGSCLEDLARKDFHVLRDFEIRANSQTDLGHLMDVTDPVVLSKLLVCLSLLGSENRECAGILFRTLSHIDSVLHLRNYGVPSPHGIHRHHPAHTPCESGLETGRSEQSNQVPLEPVFLEQLALLCTMASLHPAFPFHQREAVRLQLDYVEAALEEQRSHCRSRSTGLNQFSRPDYLCPHTERNREWSPFPNPAQHLNMPQNEVVHIERIFLKEISVGGEGRQYSFEVKWSDSSSTAVTKSHRELEDFLLKLPKEQSTEAVEKGFLRLLRQGDQYDLRELERTLREKFLSVPQDFLQMCLVCQFFLSDPSLLHCNRCTSASVGRGRQPAGRCVEDCSETSSLEEDMEAFGISCARSVKAAGRGTQHTENLQKESRRLGRAEANGEVGWSRQSPSPRPGPQPCTVDPEQHCGMDGGRSPSLGQRSKGRSACKRERPRRGKAVKGSIPNGLQRASAAQMISQGGCKGSGCDTYGDTSSESSNSIPSSPHHLQRSLESRAAEEDRDTESHSDNSVQETGDKTHLFRGVGGKAVAMVNPIVPDVDSATDENALRASAVVQLALTACLPYALQYNTAQSDAVKSGEGQLSLTIPMASQDHLSSQAASGEPEERTALLATAAPQQQAPMGAISINTPCSSCNQSPLQPACPIPNPNPTPSAEPVQNPSLTLPVPSTRPNTKPSALQPPSSLAPLSNLPVPTSTPVTYTTNQVHCIVPTCVPTHTPGPGPMPPPALTHSTAQSDPASYINSSTCGGGSSLPIPAQSQPQPQPQPQSQAQSQQMGCNACGCRGSCGSSHQPPNYFLPPHVARQMFGPPPTFFHLAPSLCNTSFQAQGHQSNGTPPLSFYPHTATPAAFASGPLLHAHSDHMLATQASYGLPQMPPFNRFYPPMFPAVGMMPGGAGLKKGGNISCYNCGMSGHIAQDCKQPTIDAGQPGGFRLKYVAPHSSEALDKAD</sequence>
<dbReference type="GO" id="GO:0003676">
    <property type="term" value="F:nucleic acid binding"/>
    <property type="evidence" value="ECO:0007669"/>
    <property type="project" value="InterPro"/>
</dbReference>
<dbReference type="Pfam" id="PF00098">
    <property type="entry name" value="zf-CCHC"/>
    <property type="match status" value="1"/>
</dbReference>
<dbReference type="SUPFAM" id="SSF57756">
    <property type="entry name" value="Retrovirus zinc finger-like domains"/>
    <property type="match status" value="1"/>
</dbReference>
<feature type="compositionally biased region" description="Pro residues" evidence="2">
    <location>
        <begin position="738"/>
        <end position="749"/>
    </location>
</feature>
<dbReference type="InterPro" id="IPR057327">
    <property type="entry name" value="Vts1_dom"/>
</dbReference>
<feature type="compositionally biased region" description="Basic and acidic residues" evidence="2">
    <location>
        <begin position="586"/>
        <end position="603"/>
    </location>
</feature>
<dbReference type="InParanoid" id="A0A6J2VFB8"/>
<evidence type="ECO:0000259" key="3">
    <source>
        <dbReference type="PROSITE" id="PS50158"/>
    </source>
</evidence>
<accession>A0A6J2VFB8</accession>
<dbReference type="RefSeq" id="XP_030630508.1">
    <property type="nucleotide sequence ID" value="XM_030774648.1"/>
</dbReference>
<feature type="compositionally biased region" description="Low complexity" evidence="2">
    <location>
        <begin position="851"/>
        <end position="868"/>
    </location>
</feature>
<evidence type="ECO:0000256" key="2">
    <source>
        <dbReference type="SAM" id="MobiDB-lite"/>
    </source>
</evidence>
<feature type="compositionally biased region" description="Low complexity" evidence="2">
    <location>
        <begin position="771"/>
        <end position="786"/>
    </location>
</feature>
<feature type="region of interest" description="Disordered" evidence="2">
    <location>
        <begin position="814"/>
        <end position="868"/>
    </location>
</feature>
<feature type="compositionally biased region" description="Polar residues" evidence="2">
    <location>
        <begin position="825"/>
        <end position="841"/>
    </location>
</feature>
<protein>
    <submittedName>
        <fullName evidence="5">Zinc finger CCHC domain-containing protein 2</fullName>
    </submittedName>
</protein>